<evidence type="ECO:0000313" key="3">
    <source>
        <dbReference type="Proteomes" id="UP000306628"/>
    </source>
</evidence>
<dbReference type="CDD" id="cd06661">
    <property type="entry name" value="GGCT_like"/>
    <property type="match status" value="1"/>
</dbReference>
<protein>
    <submittedName>
        <fullName evidence="2">Gamma-glutamylcyclotransferase</fullName>
    </submittedName>
</protein>
<dbReference type="InterPro" id="IPR009288">
    <property type="entry name" value="AIG2-like_dom"/>
</dbReference>
<dbReference type="InterPro" id="IPR013024">
    <property type="entry name" value="GGCT-like"/>
</dbReference>
<dbReference type="OrthoDB" id="4227186at2"/>
<proteinExistence type="predicted"/>
<evidence type="ECO:0000313" key="2">
    <source>
        <dbReference type="EMBL" id="TMR22105.1"/>
    </source>
</evidence>
<keyword evidence="3" id="KW-1185">Reference proteome</keyword>
<organism evidence="2 3">
    <name type="scientific">Nonomuraea zeae</name>
    <dbReference type="NCBI Taxonomy" id="1642303"/>
    <lineage>
        <taxon>Bacteria</taxon>
        <taxon>Bacillati</taxon>
        <taxon>Actinomycetota</taxon>
        <taxon>Actinomycetes</taxon>
        <taxon>Streptosporangiales</taxon>
        <taxon>Streptosporangiaceae</taxon>
        <taxon>Nonomuraea</taxon>
    </lineage>
</organism>
<dbReference type="Proteomes" id="UP000306628">
    <property type="component" value="Unassembled WGS sequence"/>
</dbReference>
<dbReference type="Pfam" id="PF06094">
    <property type="entry name" value="GGACT"/>
    <property type="match status" value="1"/>
</dbReference>
<evidence type="ECO:0000259" key="1">
    <source>
        <dbReference type="Pfam" id="PF06094"/>
    </source>
</evidence>
<name>A0A5S4FN50_9ACTN</name>
<dbReference type="EMBL" id="VCKX01000282">
    <property type="protein sequence ID" value="TMR22105.1"/>
    <property type="molecule type" value="Genomic_DNA"/>
</dbReference>
<comment type="caution">
    <text evidence="2">The sequence shown here is derived from an EMBL/GenBank/DDBJ whole genome shotgun (WGS) entry which is preliminary data.</text>
</comment>
<dbReference type="AlphaFoldDB" id="A0A5S4FN50"/>
<gene>
    <name evidence="2" type="ORF">ETD85_49910</name>
</gene>
<dbReference type="SUPFAM" id="SSF110857">
    <property type="entry name" value="Gamma-glutamyl cyclotransferase-like"/>
    <property type="match status" value="1"/>
</dbReference>
<dbReference type="InterPro" id="IPR036568">
    <property type="entry name" value="GGCT-like_sf"/>
</dbReference>
<sequence>MGHMVDHPVVLFSYGTLRRREVQLSVFGREVSGTPDGLPGYRLSLVEITDPHVIAISGATRHPILAATGNAADVVEGTALRLSEDELAKADDYEVDDYQRVLVPLTSGLHGWVYAAAPGGPPE</sequence>
<dbReference type="Gene3D" id="3.10.490.10">
    <property type="entry name" value="Gamma-glutamyl cyclotransferase-like"/>
    <property type="match status" value="1"/>
</dbReference>
<accession>A0A5S4FN50</accession>
<reference evidence="2 3" key="1">
    <citation type="submission" date="2019-05" db="EMBL/GenBank/DDBJ databases">
        <title>Draft genome sequence of Nonomuraea zeae DSM 100528.</title>
        <authorList>
            <person name="Saricaoglu S."/>
            <person name="Isik K."/>
        </authorList>
    </citation>
    <scope>NUCLEOTIDE SEQUENCE [LARGE SCALE GENOMIC DNA]</scope>
    <source>
        <strain evidence="2 3">DSM 100528</strain>
    </source>
</reference>
<dbReference type="GO" id="GO:0016740">
    <property type="term" value="F:transferase activity"/>
    <property type="evidence" value="ECO:0007669"/>
    <property type="project" value="UniProtKB-KW"/>
</dbReference>
<feature type="domain" description="Gamma-glutamylcyclotransferase AIG2-like" evidence="1">
    <location>
        <begin position="11"/>
        <end position="118"/>
    </location>
</feature>
<keyword evidence="2" id="KW-0808">Transferase</keyword>